<protein>
    <submittedName>
        <fullName evidence="1">Uncharacterized protein</fullName>
    </submittedName>
</protein>
<comment type="caution">
    <text evidence="1">The sequence shown here is derived from an EMBL/GenBank/DDBJ whole genome shotgun (WGS) entry which is preliminary data.</text>
</comment>
<keyword evidence="2" id="KW-1185">Reference proteome</keyword>
<feature type="non-terminal residue" evidence="1">
    <location>
        <position position="64"/>
    </location>
</feature>
<reference evidence="1 2" key="1">
    <citation type="submission" date="2019-11" db="EMBL/GenBank/DDBJ databases">
        <title>Whole genome sequence of Oryza granulata.</title>
        <authorList>
            <person name="Li W."/>
        </authorList>
    </citation>
    <scope>NUCLEOTIDE SEQUENCE [LARGE SCALE GENOMIC DNA]</scope>
    <source>
        <strain evidence="2">cv. Menghai</strain>
        <tissue evidence="1">Leaf</tissue>
    </source>
</reference>
<dbReference type="EMBL" id="SPHZ02000003">
    <property type="protein sequence ID" value="KAF0924862.1"/>
    <property type="molecule type" value="Genomic_DNA"/>
</dbReference>
<gene>
    <name evidence="1" type="ORF">E2562_014947</name>
</gene>
<dbReference type="AlphaFoldDB" id="A0A6G1EKC5"/>
<organism evidence="1 2">
    <name type="scientific">Oryza meyeriana var. granulata</name>
    <dbReference type="NCBI Taxonomy" id="110450"/>
    <lineage>
        <taxon>Eukaryota</taxon>
        <taxon>Viridiplantae</taxon>
        <taxon>Streptophyta</taxon>
        <taxon>Embryophyta</taxon>
        <taxon>Tracheophyta</taxon>
        <taxon>Spermatophyta</taxon>
        <taxon>Magnoliopsida</taxon>
        <taxon>Liliopsida</taxon>
        <taxon>Poales</taxon>
        <taxon>Poaceae</taxon>
        <taxon>BOP clade</taxon>
        <taxon>Oryzoideae</taxon>
        <taxon>Oryzeae</taxon>
        <taxon>Oryzinae</taxon>
        <taxon>Oryza</taxon>
        <taxon>Oryza meyeriana</taxon>
    </lineage>
</organism>
<accession>A0A6G1EKC5</accession>
<evidence type="ECO:0000313" key="1">
    <source>
        <dbReference type="EMBL" id="KAF0924862.1"/>
    </source>
</evidence>
<dbReference type="Proteomes" id="UP000479710">
    <property type="component" value="Unassembled WGS sequence"/>
</dbReference>
<evidence type="ECO:0000313" key="2">
    <source>
        <dbReference type="Proteomes" id="UP000479710"/>
    </source>
</evidence>
<proteinExistence type="predicted"/>
<name>A0A6G1EKC5_9ORYZ</name>
<sequence length="64" mass="7351">MAEQHGHLVCGTFHDAYRSVAIDSCHVDSDASVKFAMSLPRMDLTEFIQHYELHVICDIFKKKK</sequence>